<evidence type="ECO:0000256" key="3">
    <source>
        <dbReference type="PROSITE-ProRule" id="PRU00169"/>
    </source>
</evidence>
<keyword evidence="1 3" id="KW-0597">Phosphoprotein</keyword>
<keyword evidence="2" id="KW-0902">Two-component regulatory system</keyword>
<evidence type="ECO:0000256" key="2">
    <source>
        <dbReference type="ARBA" id="ARBA00023012"/>
    </source>
</evidence>
<dbReference type="PANTHER" id="PTHR44591">
    <property type="entry name" value="STRESS RESPONSE REGULATOR PROTEIN 1"/>
    <property type="match status" value="1"/>
</dbReference>
<feature type="domain" description="Response regulatory" evidence="4">
    <location>
        <begin position="2"/>
        <end position="117"/>
    </location>
</feature>
<dbReference type="AlphaFoldDB" id="A0A5C5GFY4"/>
<comment type="caution">
    <text evidence="5">The sequence shown here is derived from an EMBL/GenBank/DDBJ whole genome shotgun (WGS) entry which is preliminary data.</text>
</comment>
<dbReference type="SUPFAM" id="SSF52172">
    <property type="entry name" value="CheY-like"/>
    <property type="match status" value="1"/>
</dbReference>
<dbReference type="InterPro" id="IPR011006">
    <property type="entry name" value="CheY-like_superfamily"/>
</dbReference>
<name>A0A5C5GFY4_9RHOB</name>
<gene>
    <name evidence="5" type="ORF">FHY64_10460</name>
</gene>
<dbReference type="Proteomes" id="UP000314011">
    <property type="component" value="Unassembled WGS sequence"/>
</dbReference>
<dbReference type="PROSITE" id="PS50110">
    <property type="entry name" value="RESPONSE_REGULATORY"/>
    <property type="match status" value="1"/>
</dbReference>
<dbReference type="SMART" id="SM00448">
    <property type="entry name" value="REC"/>
    <property type="match status" value="1"/>
</dbReference>
<dbReference type="GO" id="GO:0000160">
    <property type="term" value="P:phosphorelay signal transduction system"/>
    <property type="evidence" value="ECO:0007669"/>
    <property type="project" value="UniProtKB-KW"/>
</dbReference>
<evidence type="ECO:0000313" key="5">
    <source>
        <dbReference type="EMBL" id="TNY33668.1"/>
    </source>
</evidence>
<dbReference type="RefSeq" id="WP_140194356.1">
    <property type="nucleotide sequence ID" value="NZ_CP065915.1"/>
</dbReference>
<evidence type="ECO:0000259" key="4">
    <source>
        <dbReference type="PROSITE" id="PS50110"/>
    </source>
</evidence>
<proteinExistence type="predicted"/>
<dbReference type="OrthoDB" id="7874292at2"/>
<protein>
    <submittedName>
        <fullName evidence="5">Response regulator</fullName>
    </submittedName>
</protein>
<dbReference type="InterPro" id="IPR001789">
    <property type="entry name" value="Sig_transdc_resp-reg_receiver"/>
</dbReference>
<dbReference type="Gene3D" id="3.40.50.2300">
    <property type="match status" value="1"/>
</dbReference>
<evidence type="ECO:0000313" key="6">
    <source>
        <dbReference type="Proteomes" id="UP000314011"/>
    </source>
</evidence>
<keyword evidence="6" id="KW-1185">Reference proteome</keyword>
<accession>A0A5C5GFY4</accession>
<sequence length="120" mass="13359">MRVLIVEDSRPLGRLWQRHLQRSGLEVELRHDARRAIEAISHQPWDVIVLDLVLGGSSALAVADYAEIRRPEAKVIVVTNTRFFADGSIFGLSANACAFLRSGIPPEDLTEVVRHHGRVA</sequence>
<feature type="modified residue" description="4-aspartylphosphate" evidence="3">
    <location>
        <position position="51"/>
    </location>
</feature>
<dbReference type="InterPro" id="IPR050595">
    <property type="entry name" value="Bact_response_regulator"/>
</dbReference>
<reference evidence="5 6" key="1">
    <citation type="submission" date="2019-06" db="EMBL/GenBank/DDBJ databases">
        <title>Genome of new Rhodobacteraceae sp. SM1903.</title>
        <authorList>
            <person name="Ren X."/>
        </authorList>
    </citation>
    <scope>NUCLEOTIDE SEQUENCE [LARGE SCALE GENOMIC DNA]</scope>
    <source>
        <strain evidence="5 6">SM1903</strain>
    </source>
</reference>
<dbReference type="PANTHER" id="PTHR44591:SF14">
    <property type="entry name" value="PROTEIN PILG"/>
    <property type="match status" value="1"/>
</dbReference>
<dbReference type="Pfam" id="PF00072">
    <property type="entry name" value="Response_reg"/>
    <property type="match status" value="1"/>
</dbReference>
<dbReference type="EMBL" id="VFFF01000001">
    <property type="protein sequence ID" value="TNY33668.1"/>
    <property type="molecule type" value="Genomic_DNA"/>
</dbReference>
<evidence type="ECO:0000256" key="1">
    <source>
        <dbReference type="ARBA" id="ARBA00022553"/>
    </source>
</evidence>
<organism evidence="5 6">
    <name type="scientific">Pelagovum pacificum</name>
    <dbReference type="NCBI Taxonomy" id="2588711"/>
    <lineage>
        <taxon>Bacteria</taxon>
        <taxon>Pseudomonadati</taxon>
        <taxon>Pseudomonadota</taxon>
        <taxon>Alphaproteobacteria</taxon>
        <taxon>Rhodobacterales</taxon>
        <taxon>Paracoccaceae</taxon>
        <taxon>Pelagovum</taxon>
    </lineage>
</organism>